<feature type="chain" id="PRO_5047342391" evidence="3">
    <location>
        <begin position="25"/>
        <end position="374"/>
    </location>
</feature>
<evidence type="ECO:0000313" key="5">
    <source>
        <dbReference type="EMBL" id="MFC4244113.1"/>
    </source>
</evidence>
<dbReference type="InterPro" id="IPR025997">
    <property type="entry name" value="SBP_2_dom"/>
</dbReference>
<name>A0ABV8Q8X1_9MICO</name>
<feature type="signal peptide" evidence="3">
    <location>
        <begin position="1"/>
        <end position="24"/>
    </location>
</feature>
<dbReference type="PANTHER" id="PTHR30036:SF1">
    <property type="entry name" value="D-XYLOSE-BINDING PERIPLASMIC PROTEIN"/>
    <property type="match status" value="1"/>
</dbReference>
<dbReference type="Gene3D" id="3.40.50.2300">
    <property type="match status" value="2"/>
</dbReference>
<keyword evidence="2 3" id="KW-0732">Signal</keyword>
<evidence type="ECO:0000259" key="4">
    <source>
        <dbReference type="Pfam" id="PF13407"/>
    </source>
</evidence>
<evidence type="ECO:0000256" key="3">
    <source>
        <dbReference type="SAM" id="SignalP"/>
    </source>
</evidence>
<comment type="subcellular location">
    <subcellularLocation>
        <location evidence="1">Cell envelope</location>
    </subcellularLocation>
</comment>
<feature type="domain" description="Periplasmic binding protein" evidence="4">
    <location>
        <begin position="48"/>
        <end position="311"/>
    </location>
</feature>
<keyword evidence="6" id="KW-1185">Reference proteome</keyword>
<dbReference type="PANTHER" id="PTHR30036">
    <property type="entry name" value="D-XYLOSE-BINDING PERIPLASMIC PROTEIN"/>
    <property type="match status" value="1"/>
</dbReference>
<sequence length="374" mass="38479">MKIATLRRATVVAAAVLITATALTACSNGSGTSPSKAGSSSSAAKAKIGLLLPDDVTARYAAADKPFFEAAVKSDCPSCTVLYADADGDASKQQQQAESMMTEGVSVLVIDAYDGEAAASIVAEAKSKNIPVIDYDRLIDSPDSDYYVSFDNQKVGQLQATALVNHLKNDLKLPAGSGILQVDGSPTDNNATQFKAGADSVLKTSGYKILAEYQVPGWDPTQAQNWVAGQITKFGSKIKAIYDANDGTAGGAIAAEQAAGFGPVPITGQDAELTGIQNILAGKQYMTVYKAIKPEAAQAAQLAVDLTKGTKDTAPTTTKTAGGASIPSYLLQPVAVTASNIESTVVKDQFYGANSVAQICTSAFAAACAKNGVK</sequence>
<evidence type="ECO:0000256" key="2">
    <source>
        <dbReference type="ARBA" id="ARBA00022729"/>
    </source>
</evidence>
<evidence type="ECO:0000256" key="1">
    <source>
        <dbReference type="ARBA" id="ARBA00004196"/>
    </source>
</evidence>
<proteinExistence type="predicted"/>
<accession>A0ABV8Q8X1</accession>
<dbReference type="Pfam" id="PF13407">
    <property type="entry name" value="Peripla_BP_4"/>
    <property type="match status" value="1"/>
</dbReference>
<gene>
    <name evidence="5" type="ORF">ACFOYW_12080</name>
</gene>
<reference evidence="6" key="1">
    <citation type="journal article" date="2019" name="Int. J. Syst. Evol. Microbiol.">
        <title>The Global Catalogue of Microorganisms (GCM) 10K type strain sequencing project: providing services to taxonomists for standard genome sequencing and annotation.</title>
        <authorList>
            <consortium name="The Broad Institute Genomics Platform"/>
            <consortium name="The Broad Institute Genome Sequencing Center for Infectious Disease"/>
            <person name="Wu L."/>
            <person name="Ma J."/>
        </authorList>
    </citation>
    <scope>NUCLEOTIDE SEQUENCE [LARGE SCALE GENOMIC DNA]</scope>
    <source>
        <strain evidence="6">CGMCC 1.10363</strain>
    </source>
</reference>
<dbReference type="InterPro" id="IPR050555">
    <property type="entry name" value="Bact_Solute-Bind_Prot2"/>
</dbReference>
<dbReference type="RefSeq" id="WP_390229176.1">
    <property type="nucleotide sequence ID" value="NZ_JBHSCN010000005.1"/>
</dbReference>
<protein>
    <submittedName>
        <fullName evidence="5">Sugar ABC transporter substrate-binding protein</fullName>
    </submittedName>
</protein>
<dbReference type="PROSITE" id="PS51257">
    <property type="entry name" value="PROKAR_LIPOPROTEIN"/>
    <property type="match status" value="1"/>
</dbReference>
<comment type="caution">
    <text evidence="5">The sequence shown here is derived from an EMBL/GenBank/DDBJ whole genome shotgun (WGS) entry which is preliminary data.</text>
</comment>
<dbReference type="EMBL" id="JBHSCN010000005">
    <property type="protein sequence ID" value="MFC4244113.1"/>
    <property type="molecule type" value="Genomic_DNA"/>
</dbReference>
<dbReference type="SUPFAM" id="SSF53822">
    <property type="entry name" value="Periplasmic binding protein-like I"/>
    <property type="match status" value="1"/>
</dbReference>
<dbReference type="InterPro" id="IPR028082">
    <property type="entry name" value="Peripla_BP_I"/>
</dbReference>
<evidence type="ECO:0000313" key="6">
    <source>
        <dbReference type="Proteomes" id="UP001595900"/>
    </source>
</evidence>
<dbReference type="Proteomes" id="UP001595900">
    <property type="component" value="Unassembled WGS sequence"/>
</dbReference>
<organism evidence="5 6">
    <name type="scientific">Gryllotalpicola reticulitermitis</name>
    <dbReference type="NCBI Taxonomy" id="1184153"/>
    <lineage>
        <taxon>Bacteria</taxon>
        <taxon>Bacillati</taxon>
        <taxon>Actinomycetota</taxon>
        <taxon>Actinomycetes</taxon>
        <taxon>Micrococcales</taxon>
        <taxon>Microbacteriaceae</taxon>
        <taxon>Gryllotalpicola</taxon>
    </lineage>
</organism>